<protein>
    <submittedName>
        <fullName evidence="4">Gfo/Idh/MocA family oxidoreductase</fullName>
    </submittedName>
</protein>
<feature type="domain" description="Gfo/Idh/MocA-like oxidoreductase N-terminal" evidence="2">
    <location>
        <begin position="38"/>
        <end position="157"/>
    </location>
</feature>
<reference evidence="5" key="1">
    <citation type="submission" date="2018-06" db="EMBL/GenBank/DDBJ databases">
        <authorList>
            <person name="Feng T."/>
            <person name="Jeon C.O."/>
        </authorList>
    </citation>
    <scope>NUCLEOTIDE SEQUENCE [LARGE SCALE GENOMIC DNA]</scope>
    <source>
        <strain evidence="5">S23</strain>
    </source>
</reference>
<dbReference type="GO" id="GO:0000166">
    <property type="term" value="F:nucleotide binding"/>
    <property type="evidence" value="ECO:0007669"/>
    <property type="project" value="InterPro"/>
</dbReference>
<dbReference type="InterPro" id="IPR000683">
    <property type="entry name" value="Gfo/Idh/MocA-like_OxRdtase_N"/>
</dbReference>
<dbReference type="InterPro" id="IPR036291">
    <property type="entry name" value="NAD(P)-bd_dom_sf"/>
</dbReference>
<dbReference type="InterPro" id="IPR055170">
    <property type="entry name" value="GFO_IDH_MocA-like_dom"/>
</dbReference>
<dbReference type="Gene3D" id="3.40.50.720">
    <property type="entry name" value="NAD(P)-binding Rossmann-like Domain"/>
    <property type="match status" value="1"/>
</dbReference>
<keyword evidence="1" id="KW-0560">Oxidoreductase</keyword>
<dbReference type="SUPFAM" id="SSF55347">
    <property type="entry name" value="Glyceraldehyde-3-phosphate dehydrogenase-like, C-terminal domain"/>
    <property type="match status" value="1"/>
</dbReference>
<comment type="caution">
    <text evidence="4">The sequence shown here is derived from an EMBL/GenBank/DDBJ whole genome shotgun (WGS) entry which is preliminary data.</text>
</comment>
<dbReference type="EMBL" id="QKWJ01000024">
    <property type="protein sequence ID" value="RDK08645.1"/>
    <property type="molecule type" value="Genomic_DNA"/>
</dbReference>
<accession>A0A370NSS9</accession>
<dbReference type="AlphaFoldDB" id="A0A370NSS9"/>
<dbReference type="Pfam" id="PF01408">
    <property type="entry name" value="GFO_IDH_MocA"/>
    <property type="match status" value="1"/>
</dbReference>
<proteinExistence type="predicted"/>
<evidence type="ECO:0000259" key="2">
    <source>
        <dbReference type="Pfam" id="PF01408"/>
    </source>
</evidence>
<evidence type="ECO:0000313" key="5">
    <source>
        <dbReference type="Proteomes" id="UP000255165"/>
    </source>
</evidence>
<organism evidence="4 5">
    <name type="scientific">Cupriavidus lacunae</name>
    <dbReference type="NCBI Taxonomy" id="2666307"/>
    <lineage>
        <taxon>Bacteria</taxon>
        <taxon>Pseudomonadati</taxon>
        <taxon>Pseudomonadota</taxon>
        <taxon>Betaproteobacteria</taxon>
        <taxon>Burkholderiales</taxon>
        <taxon>Burkholderiaceae</taxon>
        <taxon>Cupriavidus</taxon>
    </lineage>
</organism>
<evidence type="ECO:0000256" key="1">
    <source>
        <dbReference type="ARBA" id="ARBA00023002"/>
    </source>
</evidence>
<feature type="domain" description="GFO/IDH/MocA-like oxidoreductase" evidence="3">
    <location>
        <begin position="166"/>
        <end position="286"/>
    </location>
</feature>
<dbReference type="PANTHER" id="PTHR43818">
    <property type="entry name" value="BCDNA.GH03377"/>
    <property type="match status" value="1"/>
</dbReference>
<name>A0A370NSS9_9BURK</name>
<gene>
    <name evidence="4" type="ORF">DN412_19815</name>
</gene>
<dbReference type="Proteomes" id="UP000255165">
    <property type="component" value="Unassembled WGS sequence"/>
</dbReference>
<dbReference type="InterPro" id="IPR050463">
    <property type="entry name" value="Gfo/Idh/MocA_oxidrdct_glycsds"/>
</dbReference>
<evidence type="ECO:0000313" key="4">
    <source>
        <dbReference type="EMBL" id="RDK08645.1"/>
    </source>
</evidence>
<dbReference type="PANTHER" id="PTHR43818:SF11">
    <property type="entry name" value="BCDNA.GH03377"/>
    <property type="match status" value="1"/>
</dbReference>
<dbReference type="SUPFAM" id="SSF51735">
    <property type="entry name" value="NAD(P)-binding Rossmann-fold domains"/>
    <property type="match status" value="1"/>
</dbReference>
<dbReference type="Pfam" id="PF22725">
    <property type="entry name" value="GFO_IDH_MocA_C3"/>
    <property type="match status" value="1"/>
</dbReference>
<evidence type="ECO:0000259" key="3">
    <source>
        <dbReference type="Pfam" id="PF22725"/>
    </source>
</evidence>
<dbReference type="Gene3D" id="3.30.360.10">
    <property type="entry name" value="Dihydrodipicolinate Reductase, domain 2"/>
    <property type="match status" value="1"/>
</dbReference>
<sequence length="370" mass="39160">MATCALPGIRSTTAPVRAGGVSPRSCPSKIKTARRQIVNVAVAGLGWWGKQIIQSLATSEKLNVVVAVDPVVTEEGTAFARDAGVELVADLAEALGRSDIDAVILATPHAVHEQQALSAFEAGKHVFCEKPLAMTAAGAQRMVNAAARSGKVLGVGHERRFEPAIAELMRMVRAGALGRLLHLEANVSHDLFRKLDPSNWRLDAKHAPAGMLTAVGIHVTDIFVALAGPARGVQARSESLVMPAPVRDFTTATLAFGSGARATISFLSVTPFHGRIAVFGDQGWVEIVSEGNVDQGLPTRLIHCSGTSLPRTERVFEATDAVLVNFEAWADAVAGTRSYPFTAAELVGNIQLFEAIVQSCERGGETVLLH</sequence>
<keyword evidence="5" id="KW-1185">Reference proteome</keyword>
<dbReference type="GO" id="GO:0016491">
    <property type="term" value="F:oxidoreductase activity"/>
    <property type="evidence" value="ECO:0007669"/>
    <property type="project" value="UniProtKB-KW"/>
</dbReference>